<keyword evidence="3" id="KW-1133">Transmembrane helix</keyword>
<dbReference type="Proteomes" id="UP001307849">
    <property type="component" value="Unassembled WGS sequence"/>
</dbReference>
<keyword evidence="3" id="KW-0812">Transmembrane</keyword>
<evidence type="ECO:0000256" key="3">
    <source>
        <dbReference type="SAM" id="Phobius"/>
    </source>
</evidence>
<evidence type="ECO:0000259" key="4">
    <source>
        <dbReference type="PROSITE" id="PS50089"/>
    </source>
</evidence>
<dbReference type="EMBL" id="JAVHJM010000010">
    <property type="protein sequence ID" value="KAK6504011.1"/>
    <property type="molecule type" value="Genomic_DNA"/>
</dbReference>
<feature type="compositionally biased region" description="Basic and acidic residues" evidence="2">
    <location>
        <begin position="185"/>
        <end position="199"/>
    </location>
</feature>
<dbReference type="SUPFAM" id="SSF57850">
    <property type="entry name" value="RING/U-box"/>
    <property type="match status" value="1"/>
</dbReference>
<gene>
    <name evidence="5" type="ORF">TWF506_002228</name>
</gene>
<dbReference type="Gene3D" id="3.30.40.10">
    <property type="entry name" value="Zinc/RING finger domain, C3HC4 (zinc finger)"/>
    <property type="match status" value="1"/>
</dbReference>
<protein>
    <recommendedName>
        <fullName evidence="4">RING-type domain-containing protein</fullName>
    </recommendedName>
</protein>
<dbReference type="SMART" id="SM00184">
    <property type="entry name" value="RING"/>
    <property type="match status" value="1"/>
</dbReference>
<proteinExistence type="predicted"/>
<organism evidence="5 6">
    <name type="scientific">Arthrobotrys conoides</name>
    <dbReference type="NCBI Taxonomy" id="74498"/>
    <lineage>
        <taxon>Eukaryota</taxon>
        <taxon>Fungi</taxon>
        <taxon>Dikarya</taxon>
        <taxon>Ascomycota</taxon>
        <taxon>Pezizomycotina</taxon>
        <taxon>Orbiliomycetes</taxon>
        <taxon>Orbiliales</taxon>
        <taxon>Orbiliaceae</taxon>
        <taxon>Arthrobotrys</taxon>
    </lineage>
</organism>
<feature type="region of interest" description="Disordered" evidence="2">
    <location>
        <begin position="373"/>
        <end position="479"/>
    </location>
</feature>
<dbReference type="PANTHER" id="PTHR22765">
    <property type="entry name" value="RING FINGER AND PROTEASE ASSOCIATED DOMAIN-CONTAINING"/>
    <property type="match status" value="1"/>
</dbReference>
<keyword evidence="6" id="KW-1185">Reference proteome</keyword>
<dbReference type="GO" id="GO:0006511">
    <property type="term" value="P:ubiquitin-dependent protein catabolic process"/>
    <property type="evidence" value="ECO:0007669"/>
    <property type="project" value="TreeGrafter"/>
</dbReference>
<accession>A0AAN8RJM0</accession>
<dbReference type="InterPro" id="IPR013083">
    <property type="entry name" value="Znf_RING/FYVE/PHD"/>
</dbReference>
<evidence type="ECO:0000313" key="5">
    <source>
        <dbReference type="EMBL" id="KAK6504011.1"/>
    </source>
</evidence>
<feature type="compositionally biased region" description="Low complexity" evidence="2">
    <location>
        <begin position="18"/>
        <end position="32"/>
    </location>
</feature>
<keyword evidence="1" id="KW-0863">Zinc-finger</keyword>
<feature type="transmembrane region" description="Helical" evidence="3">
    <location>
        <begin position="53"/>
        <end position="78"/>
    </location>
</feature>
<feature type="compositionally biased region" description="Low complexity" evidence="2">
    <location>
        <begin position="398"/>
        <end position="413"/>
    </location>
</feature>
<comment type="caution">
    <text evidence="5">The sequence shown here is derived from an EMBL/GenBank/DDBJ whole genome shotgun (WGS) entry which is preliminary data.</text>
</comment>
<feature type="region of interest" description="Disordered" evidence="2">
    <location>
        <begin position="144"/>
        <end position="270"/>
    </location>
</feature>
<feature type="region of interest" description="Disordered" evidence="2">
    <location>
        <begin position="1"/>
        <end position="45"/>
    </location>
</feature>
<dbReference type="Pfam" id="PF13639">
    <property type="entry name" value="zf-RING_2"/>
    <property type="match status" value="1"/>
</dbReference>
<dbReference type="GO" id="GO:0005737">
    <property type="term" value="C:cytoplasm"/>
    <property type="evidence" value="ECO:0007669"/>
    <property type="project" value="TreeGrafter"/>
</dbReference>
<dbReference type="GO" id="GO:0061630">
    <property type="term" value="F:ubiquitin protein ligase activity"/>
    <property type="evidence" value="ECO:0007669"/>
    <property type="project" value="TreeGrafter"/>
</dbReference>
<dbReference type="PROSITE" id="PS50089">
    <property type="entry name" value="ZF_RING_2"/>
    <property type="match status" value="1"/>
</dbReference>
<dbReference type="InterPro" id="IPR001841">
    <property type="entry name" value="Znf_RING"/>
</dbReference>
<name>A0AAN8RJM0_9PEZI</name>
<feature type="domain" description="RING-type" evidence="4">
    <location>
        <begin position="281"/>
        <end position="323"/>
    </location>
</feature>
<evidence type="ECO:0000256" key="1">
    <source>
        <dbReference type="PROSITE-ProRule" id="PRU00175"/>
    </source>
</evidence>
<feature type="compositionally biased region" description="Low complexity" evidence="2">
    <location>
        <begin position="202"/>
        <end position="237"/>
    </location>
</feature>
<dbReference type="PANTHER" id="PTHR22765:SF434">
    <property type="entry name" value="GB|AAD18119.1-RELATED"/>
    <property type="match status" value="1"/>
</dbReference>
<evidence type="ECO:0000313" key="6">
    <source>
        <dbReference type="Proteomes" id="UP001307849"/>
    </source>
</evidence>
<dbReference type="InterPro" id="IPR051826">
    <property type="entry name" value="E3_ubiquitin-ligase_domain"/>
</dbReference>
<keyword evidence="1" id="KW-0862">Zinc</keyword>
<dbReference type="CDD" id="cd16473">
    <property type="entry name" value="RING-H2_RNF103"/>
    <property type="match status" value="1"/>
</dbReference>
<evidence type="ECO:0000256" key="2">
    <source>
        <dbReference type="SAM" id="MobiDB-lite"/>
    </source>
</evidence>
<dbReference type="AlphaFoldDB" id="A0AAN8RJM0"/>
<reference evidence="5 6" key="1">
    <citation type="submission" date="2019-10" db="EMBL/GenBank/DDBJ databases">
        <authorList>
            <person name="Palmer J.M."/>
        </authorList>
    </citation>
    <scope>NUCLEOTIDE SEQUENCE [LARGE SCALE GENOMIC DNA]</scope>
    <source>
        <strain evidence="5 6">TWF506</strain>
    </source>
</reference>
<keyword evidence="1" id="KW-0479">Metal-binding</keyword>
<feature type="compositionally biased region" description="Polar residues" evidence="2">
    <location>
        <begin position="1"/>
        <end position="17"/>
    </location>
</feature>
<sequence>MSQDVSSLPRVSTYTGHPTSTLPTLITSTIPSATNTPTSGGGGGGGGTQNSPLLFFVALGFGVVFTNLWIIVGVKYCFRYNARNRARANGVDEVDLQALGARPHRRRREKKLMTVDEVNERFPVTKYKTWRANREVMGLPTTGGIAPTDASAPVVATQTQSDLDPPASPLPKIPEPVADPTKPVTPERESQDQDRRIDQIEPPATTTTPLTPIAAPTTIATTTTGTGTTPTAGTLTPNQRPSAEIQRVASNQNSDHEGEHDDDEPMPALPADMANSCGDTCAICIDNLEDSDDVRGLTCGHAFHTACIDPWLTARRACCPLCKADYYVPKPRTEAEIEAEEQARERRRQQAAELNRSPISTWWYRAEAYLMPSNPNNANRNGRRGRTEAQRTRRTSRNTRWNPFGRNNNPNSNTVSDTPAPDAGNIETQQSFSTGPPAFLNRFSRRGRSDSGANPSAPEEPTPSTLEAGLANANASSTR</sequence>
<keyword evidence="3" id="KW-0472">Membrane</keyword>
<dbReference type="GO" id="GO:0008270">
    <property type="term" value="F:zinc ion binding"/>
    <property type="evidence" value="ECO:0007669"/>
    <property type="project" value="UniProtKB-KW"/>
</dbReference>